<feature type="transmembrane region" description="Helical" evidence="1">
    <location>
        <begin position="47"/>
        <end position="68"/>
    </location>
</feature>
<evidence type="ECO:0000313" key="3">
    <source>
        <dbReference type="Proteomes" id="UP000319818"/>
    </source>
</evidence>
<name>A0A543FXX7_9PSEU</name>
<sequence>MDPLRSPDSDRADRRTLGCVVALGAVLSAAAVGHNPLNIDAGLLRPLYFGLDCLVAAVALTYVANWSFRSTVARVVVAVVGAMAVAYFAAFLAAATLLTTDFDEDETVRATQGDVRLVQVDGYAIIDPVQRIELQRTFGPVSQATVVWQGRPEGDTADTASFSGPREATVTVTRWDGRVCTYRTGFDPLTLAPDRPYDDWESTGSGC</sequence>
<accession>A0A543FXX7</accession>
<dbReference type="AlphaFoldDB" id="A0A543FXX7"/>
<proteinExistence type="predicted"/>
<dbReference type="Proteomes" id="UP000319818">
    <property type="component" value="Unassembled WGS sequence"/>
</dbReference>
<protein>
    <submittedName>
        <fullName evidence="2">Uncharacterized protein</fullName>
    </submittedName>
</protein>
<organism evidence="2 3">
    <name type="scientific">Pseudonocardia cypriaca</name>
    <dbReference type="NCBI Taxonomy" id="882449"/>
    <lineage>
        <taxon>Bacteria</taxon>
        <taxon>Bacillati</taxon>
        <taxon>Actinomycetota</taxon>
        <taxon>Actinomycetes</taxon>
        <taxon>Pseudonocardiales</taxon>
        <taxon>Pseudonocardiaceae</taxon>
        <taxon>Pseudonocardia</taxon>
    </lineage>
</organism>
<dbReference type="RefSeq" id="WP_142105316.1">
    <property type="nucleotide sequence ID" value="NZ_VFPH01000002.1"/>
</dbReference>
<evidence type="ECO:0000256" key="1">
    <source>
        <dbReference type="SAM" id="Phobius"/>
    </source>
</evidence>
<keyword evidence="3" id="KW-1185">Reference proteome</keyword>
<keyword evidence="1" id="KW-0472">Membrane</keyword>
<comment type="caution">
    <text evidence="2">The sequence shown here is derived from an EMBL/GenBank/DDBJ whole genome shotgun (WGS) entry which is preliminary data.</text>
</comment>
<keyword evidence="1" id="KW-0812">Transmembrane</keyword>
<gene>
    <name evidence="2" type="ORF">FB388_5919</name>
</gene>
<keyword evidence="1" id="KW-1133">Transmembrane helix</keyword>
<dbReference type="EMBL" id="VFPH01000002">
    <property type="protein sequence ID" value="TQM38675.1"/>
    <property type="molecule type" value="Genomic_DNA"/>
</dbReference>
<feature type="transmembrane region" description="Helical" evidence="1">
    <location>
        <begin position="75"/>
        <end position="98"/>
    </location>
</feature>
<evidence type="ECO:0000313" key="2">
    <source>
        <dbReference type="EMBL" id="TQM38675.1"/>
    </source>
</evidence>
<reference evidence="2 3" key="1">
    <citation type="submission" date="2019-06" db="EMBL/GenBank/DDBJ databases">
        <title>Sequencing the genomes of 1000 actinobacteria strains.</title>
        <authorList>
            <person name="Klenk H.-P."/>
        </authorList>
    </citation>
    <scope>NUCLEOTIDE SEQUENCE [LARGE SCALE GENOMIC DNA]</scope>
    <source>
        <strain evidence="2 3">DSM 45511</strain>
    </source>
</reference>
<dbReference type="OrthoDB" id="3573543at2"/>